<organism evidence="10 11">
    <name type="scientific">Prochlorococcus marinus str. MIT 9401</name>
    <dbReference type="NCBI Taxonomy" id="167551"/>
    <lineage>
        <taxon>Bacteria</taxon>
        <taxon>Bacillati</taxon>
        <taxon>Cyanobacteriota</taxon>
        <taxon>Cyanophyceae</taxon>
        <taxon>Synechococcales</taxon>
        <taxon>Prochlorococcaceae</taxon>
        <taxon>Prochlorococcus</taxon>
    </lineage>
</organism>
<name>A0A0A2B922_PROMR</name>
<dbReference type="EMBL" id="JNAR01000002">
    <property type="protein sequence ID" value="KGG10533.1"/>
    <property type="molecule type" value="Genomic_DNA"/>
</dbReference>
<evidence type="ECO:0000256" key="5">
    <source>
        <dbReference type="ARBA" id="ARBA00016977"/>
    </source>
</evidence>
<dbReference type="GO" id="GO:0008460">
    <property type="term" value="F:dTDP-glucose 4,6-dehydratase activity"/>
    <property type="evidence" value="ECO:0007669"/>
    <property type="project" value="UniProtKB-EC"/>
</dbReference>
<gene>
    <name evidence="10" type="ORF">EV01_0161</name>
</gene>
<evidence type="ECO:0000313" key="10">
    <source>
        <dbReference type="EMBL" id="KGG10533.1"/>
    </source>
</evidence>
<evidence type="ECO:0000256" key="1">
    <source>
        <dbReference type="ARBA" id="ARBA00001539"/>
    </source>
</evidence>
<dbReference type="GO" id="GO:0009225">
    <property type="term" value="P:nucleotide-sugar metabolic process"/>
    <property type="evidence" value="ECO:0007669"/>
    <property type="project" value="InterPro"/>
</dbReference>
<dbReference type="Proteomes" id="UP000030481">
    <property type="component" value="Unassembled WGS sequence"/>
</dbReference>
<keyword evidence="6" id="KW-0520">NAD</keyword>
<dbReference type="AlphaFoldDB" id="A0A0A2B922"/>
<proteinExistence type="inferred from homology"/>
<accession>A0A0A2B922</accession>
<dbReference type="SUPFAM" id="SSF51735">
    <property type="entry name" value="NAD(P)-binding Rossmann-fold domains"/>
    <property type="match status" value="1"/>
</dbReference>
<dbReference type="EC" id="4.2.1.46" evidence="4 8"/>
<dbReference type="PANTHER" id="PTHR43000">
    <property type="entry name" value="DTDP-D-GLUCOSE 4,6-DEHYDRATASE-RELATED"/>
    <property type="match status" value="1"/>
</dbReference>
<evidence type="ECO:0000256" key="6">
    <source>
        <dbReference type="ARBA" id="ARBA00023027"/>
    </source>
</evidence>
<comment type="catalytic activity">
    <reaction evidence="1 8">
        <text>dTDP-alpha-D-glucose = dTDP-4-dehydro-6-deoxy-alpha-D-glucose + H2O</text>
        <dbReference type="Rhea" id="RHEA:17221"/>
        <dbReference type="ChEBI" id="CHEBI:15377"/>
        <dbReference type="ChEBI" id="CHEBI:57477"/>
        <dbReference type="ChEBI" id="CHEBI:57649"/>
        <dbReference type="EC" id="4.2.1.46"/>
    </reaction>
</comment>
<comment type="cofactor">
    <cofactor evidence="2 8">
        <name>NAD(+)</name>
        <dbReference type="ChEBI" id="CHEBI:57540"/>
    </cofactor>
</comment>
<reference evidence="11" key="1">
    <citation type="journal article" date="2014" name="Sci. Data">
        <title>Genomes of diverse isolates of the marine cyanobacterium Prochlorococcus.</title>
        <authorList>
            <person name="Biller S."/>
            <person name="Berube P."/>
            <person name="Thompson J."/>
            <person name="Kelly L."/>
            <person name="Roggensack S."/>
            <person name="Awad L."/>
            <person name="Roache-Johnson K."/>
            <person name="Ding H."/>
            <person name="Giovannoni S.J."/>
            <person name="Moore L.R."/>
            <person name="Chisholm S.W."/>
        </authorList>
    </citation>
    <scope>NUCLEOTIDE SEQUENCE [LARGE SCALE GENOMIC DNA]</scope>
</reference>
<sequence length="360" mass="41274">MSIAIKLLSRSFKNILITGGSGFIGGALVRYFLENTNCNIFNLDKLTYASNPESINQFIDSNKSIDRNRYKFFKADLNHFSSTKEIISLSEPDIIMHLAAESHVDRSIKNPSSFISNNICGTINLLESATEYWKTLSYEKSSNFLFHYISTDEVFGSLDEEGFFSEVSKYNPMSPYSASKASCDHLVRSWLNTYGLPSIITNCSNNFGKWQIPEKLIPLTIYKCLNHQNIPIYGNGLNVRDWIYIDDHIEALLICVRNAKAGETFCVGGNNQLSNINVVKSICEDLDQKIPWDKSHNSLINYVKDRAGHDFRYAIDNAKISKDLHWKPRYKFKNALSSTIDWYLLNQNWLNESFLRINKF</sequence>
<evidence type="ECO:0000256" key="4">
    <source>
        <dbReference type="ARBA" id="ARBA00011990"/>
    </source>
</evidence>
<keyword evidence="7 8" id="KW-0456">Lyase</keyword>
<dbReference type="Gene3D" id="3.90.25.10">
    <property type="entry name" value="UDP-galactose 4-epimerase, domain 1"/>
    <property type="match status" value="1"/>
</dbReference>
<comment type="caution">
    <text evidence="10">The sequence shown here is derived from an EMBL/GenBank/DDBJ whole genome shotgun (WGS) entry which is preliminary data.</text>
</comment>
<dbReference type="CDD" id="cd05246">
    <property type="entry name" value="dTDP_GD_SDR_e"/>
    <property type="match status" value="1"/>
</dbReference>
<dbReference type="NCBIfam" id="TIGR01181">
    <property type="entry name" value="dTDP_gluc_dehyt"/>
    <property type="match status" value="1"/>
</dbReference>
<dbReference type="InterPro" id="IPR005888">
    <property type="entry name" value="dTDP_Gluc_deHydtase"/>
</dbReference>
<evidence type="ECO:0000256" key="3">
    <source>
        <dbReference type="ARBA" id="ARBA00008178"/>
    </source>
</evidence>
<evidence type="ECO:0000259" key="9">
    <source>
        <dbReference type="Pfam" id="PF16363"/>
    </source>
</evidence>
<evidence type="ECO:0000313" key="11">
    <source>
        <dbReference type="Proteomes" id="UP000030481"/>
    </source>
</evidence>
<dbReference type="Gene3D" id="3.40.50.720">
    <property type="entry name" value="NAD(P)-binding Rossmann-like Domain"/>
    <property type="match status" value="1"/>
</dbReference>
<evidence type="ECO:0000256" key="8">
    <source>
        <dbReference type="RuleBase" id="RU004473"/>
    </source>
</evidence>
<evidence type="ECO:0000256" key="7">
    <source>
        <dbReference type="ARBA" id="ARBA00023239"/>
    </source>
</evidence>
<evidence type="ECO:0000256" key="2">
    <source>
        <dbReference type="ARBA" id="ARBA00001911"/>
    </source>
</evidence>
<dbReference type="InterPro" id="IPR016040">
    <property type="entry name" value="NAD(P)-bd_dom"/>
</dbReference>
<comment type="similarity">
    <text evidence="3 8">Belongs to the NAD(P)-dependent epimerase/dehydratase family. dTDP-glucose dehydratase subfamily.</text>
</comment>
<dbReference type="Pfam" id="PF16363">
    <property type="entry name" value="GDP_Man_Dehyd"/>
    <property type="match status" value="1"/>
</dbReference>
<dbReference type="InterPro" id="IPR036291">
    <property type="entry name" value="NAD(P)-bd_dom_sf"/>
</dbReference>
<feature type="domain" description="NAD(P)-binding" evidence="9">
    <location>
        <begin position="16"/>
        <end position="337"/>
    </location>
</feature>
<protein>
    <recommendedName>
        <fullName evidence="5 8">dTDP-glucose 4,6-dehydratase</fullName>
        <ecNumber evidence="4 8">4.2.1.46</ecNumber>
    </recommendedName>
</protein>